<sequence>MTELVLIRHGETDMNRELRFQGHVDVALNAMGLEQARRLAARLAGESAHALYASDLLRAQQTAQPIGASLALQPVADTGLREQSFGRVDGMRVDDIKQQHPGQWEAWTRFEPDFAMPEGESTRQFHTRVMEAVHRLAAQHAGKRMVLVTHGGVLDMIYRTARSLGLGGPRQSEIPNAGLNRVRVGKEGAIDILHWADTRHLADLPPQPVYDQKKVAASAGKPKAA</sequence>
<evidence type="ECO:0000256" key="1">
    <source>
        <dbReference type="PIRSR" id="PIRSR613078-1"/>
    </source>
</evidence>
<dbReference type="AlphaFoldDB" id="A0A848H0L2"/>
<dbReference type="InterPro" id="IPR001345">
    <property type="entry name" value="PG/BPGM_mutase_AS"/>
</dbReference>
<accession>A0A848H0L2</accession>
<evidence type="ECO:0000313" key="4">
    <source>
        <dbReference type="Proteomes" id="UP000541185"/>
    </source>
</evidence>
<dbReference type="Pfam" id="PF00300">
    <property type="entry name" value="His_Phos_1"/>
    <property type="match status" value="1"/>
</dbReference>
<dbReference type="InterPro" id="IPR013078">
    <property type="entry name" value="His_Pase_superF_clade-1"/>
</dbReference>
<dbReference type="RefSeq" id="WP_169417388.1">
    <property type="nucleotide sequence ID" value="NZ_JABBFX010000001.1"/>
</dbReference>
<evidence type="ECO:0000256" key="2">
    <source>
        <dbReference type="PIRSR" id="PIRSR613078-2"/>
    </source>
</evidence>
<dbReference type="GO" id="GO:0005737">
    <property type="term" value="C:cytoplasm"/>
    <property type="evidence" value="ECO:0007669"/>
    <property type="project" value="TreeGrafter"/>
</dbReference>
<dbReference type="InterPro" id="IPR050275">
    <property type="entry name" value="PGM_Phosphatase"/>
</dbReference>
<dbReference type="PANTHER" id="PTHR48100:SF59">
    <property type="entry name" value="ADENOSYLCOBALAMIN_ALPHA-RIBAZOLE PHOSPHATASE"/>
    <property type="match status" value="1"/>
</dbReference>
<comment type="caution">
    <text evidence="3">The sequence shown here is derived from an EMBL/GenBank/DDBJ whole genome shotgun (WGS) entry which is preliminary data.</text>
</comment>
<name>A0A848H0L2_9BURK</name>
<dbReference type="SMART" id="SM00855">
    <property type="entry name" value="PGAM"/>
    <property type="match status" value="1"/>
</dbReference>
<dbReference type="CDD" id="cd07067">
    <property type="entry name" value="HP_PGM_like"/>
    <property type="match status" value="1"/>
</dbReference>
<feature type="binding site" evidence="2">
    <location>
        <position position="58"/>
    </location>
    <ligand>
        <name>substrate</name>
    </ligand>
</feature>
<dbReference type="EMBL" id="JABBFX010000001">
    <property type="protein sequence ID" value="NML43161.1"/>
    <property type="molecule type" value="Genomic_DNA"/>
</dbReference>
<feature type="binding site" evidence="2">
    <location>
        <begin position="8"/>
        <end position="15"/>
    </location>
    <ligand>
        <name>substrate</name>
    </ligand>
</feature>
<dbReference type="Proteomes" id="UP000541185">
    <property type="component" value="Unassembled WGS sequence"/>
</dbReference>
<reference evidence="3 4" key="1">
    <citation type="submission" date="2020-04" db="EMBL/GenBank/DDBJ databases">
        <title>Ramlibacter sp. G-1-2-2 isolated from soil.</title>
        <authorList>
            <person name="Dahal R.H."/>
        </authorList>
    </citation>
    <scope>NUCLEOTIDE SEQUENCE [LARGE SCALE GENOMIC DNA]</scope>
    <source>
        <strain evidence="3 4">G-1-2-2</strain>
    </source>
</reference>
<gene>
    <name evidence="3" type="ORF">HHL11_05315</name>
</gene>
<keyword evidence="4" id="KW-1185">Reference proteome</keyword>
<dbReference type="SUPFAM" id="SSF53254">
    <property type="entry name" value="Phosphoglycerate mutase-like"/>
    <property type="match status" value="1"/>
</dbReference>
<dbReference type="InterPro" id="IPR029033">
    <property type="entry name" value="His_PPase_superfam"/>
</dbReference>
<dbReference type="PANTHER" id="PTHR48100">
    <property type="entry name" value="BROAD-SPECIFICITY PHOSPHATASE YOR283W-RELATED"/>
    <property type="match status" value="1"/>
</dbReference>
<feature type="active site" description="Tele-phosphohistidine intermediate" evidence="1">
    <location>
        <position position="9"/>
    </location>
</feature>
<feature type="active site" description="Proton donor/acceptor" evidence="1">
    <location>
        <position position="82"/>
    </location>
</feature>
<organism evidence="3 4">
    <name type="scientific">Ramlibacter agri</name>
    <dbReference type="NCBI Taxonomy" id="2728837"/>
    <lineage>
        <taxon>Bacteria</taxon>
        <taxon>Pseudomonadati</taxon>
        <taxon>Pseudomonadota</taxon>
        <taxon>Betaproteobacteria</taxon>
        <taxon>Burkholderiales</taxon>
        <taxon>Comamonadaceae</taxon>
        <taxon>Ramlibacter</taxon>
    </lineage>
</organism>
<dbReference type="PROSITE" id="PS00175">
    <property type="entry name" value="PG_MUTASE"/>
    <property type="match status" value="1"/>
</dbReference>
<proteinExistence type="predicted"/>
<dbReference type="GO" id="GO:0016791">
    <property type="term" value="F:phosphatase activity"/>
    <property type="evidence" value="ECO:0007669"/>
    <property type="project" value="TreeGrafter"/>
</dbReference>
<dbReference type="Gene3D" id="3.40.50.1240">
    <property type="entry name" value="Phosphoglycerate mutase-like"/>
    <property type="match status" value="1"/>
</dbReference>
<evidence type="ECO:0000313" key="3">
    <source>
        <dbReference type="EMBL" id="NML43161.1"/>
    </source>
</evidence>
<protein>
    <submittedName>
        <fullName evidence="3">Histidine phosphatase family protein</fullName>
    </submittedName>
</protein>